<dbReference type="SUPFAM" id="SSF52058">
    <property type="entry name" value="L domain-like"/>
    <property type="match status" value="1"/>
</dbReference>
<dbReference type="InterPro" id="IPR032675">
    <property type="entry name" value="LRR_dom_sf"/>
</dbReference>
<keyword evidence="4" id="KW-0732">Signal</keyword>
<comment type="caution">
    <text evidence="9">The sequence shown here is derived from an EMBL/GenBank/DDBJ whole genome shotgun (WGS) entry which is preliminary data.</text>
</comment>
<evidence type="ECO:0000256" key="3">
    <source>
        <dbReference type="ARBA" id="ARBA00022692"/>
    </source>
</evidence>
<feature type="transmembrane region" description="Helical" evidence="8">
    <location>
        <begin position="141"/>
        <end position="165"/>
    </location>
</feature>
<evidence type="ECO:0000256" key="5">
    <source>
        <dbReference type="ARBA" id="ARBA00022737"/>
    </source>
</evidence>
<dbReference type="InterPro" id="IPR001611">
    <property type="entry name" value="Leu-rich_rpt"/>
</dbReference>
<reference evidence="9 10" key="2">
    <citation type="journal article" date="2017" name="Front. Plant Sci.">
        <title>Gene Classification and Mining of Molecular Markers Useful in Red Clover (Trifolium pratense) Breeding.</title>
        <authorList>
            <person name="Istvanek J."/>
            <person name="Dluhosova J."/>
            <person name="Dluhos P."/>
            <person name="Patkova L."/>
            <person name="Nedelnik J."/>
            <person name="Repkova J."/>
        </authorList>
    </citation>
    <scope>NUCLEOTIDE SEQUENCE [LARGE SCALE GENOMIC DNA]</scope>
    <source>
        <strain evidence="10">cv. Tatra</strain>
        <tissue evidence="9">Young leaves</tissue>
    </source>
</reference>
<protein>
    <submittedName>
        <fullName evidence="9">Leucine-rich repeat receptor-like protein kinase at2g19210-like protein</fullName>
    </submittedName>
</protein>
<dbReference type="Gene3D" id="3.80.10.10">
    <property type="entry name" value="Ribonuclease Inhibitor"/>
    <property type="match status" value="1"/>
</dbReference>
<keyword evidence="9" id="KW-0675">Receptor</keyword>
<evidence type="ECO:0000313" key="9">
    <source>
        <dbReference type="EMBL" id="PNX79302.1"/>
    </source>
</evidence>
<dbReference type="PANTHER" id="PTHR45631:SF202">
    <property type="entry name" value="SENESCENCE-INDUCED RECEPTOR-LIKE SERINE_THREONINE-PROTEIN KINASE"/>
    <property type="match status" value="1"/>
</dbReference>
<evidence type="ECO:0000256" key="1">
    <source>
        <dbReference type="ARBA" id="ARBA00004167"/>
    </source>
</evidence>
<keyword evidence="9" id="KW-0808">Transferase</keyword>
<name>A0A2K3LLA7_TRIPR</name>
<evidence type="ECO:0000256" key="6">
    <source>
        <dbReference type="ARBA" id="ARBA00022989"/>
    </source>
</evidence>
<keyword evidence="5" id="KW-0677">Repeat</keyword>
<dbReference type="Pfam" id="PF00560">
    <property type="entry name" value="LRR_1"/>
    <property type="match status" value="3"/>
</dbReference>
<keyword evidence="7 8" id="KW-0472">Membrane</keyword>
<dbReference type="AlphaFoldDB" id="A0A2K3LLA7"/>
<evidence type="ECO:0000313" key="10">
    <source>
        <dbReference type="Proteomes" id="UP000236291"/>
    </source>
</evidence>
<dbReference type="GO" id="GO:0016301">
    <property type="term" value="F:kinase activity"/>
    <property type="evidence" value="ECO:0007669"/>
    <property type="project" value="UniProtKB-KW"/>
</dbReference>
<dbReference type="Proteomes" id="UP000236291">
    <property type="component" value="Unassembled WGS sequence"/>
</dbReference>
<keyword evidence="2" id="KW-0433">Leucine-rich repeat</keyword>
<dbReference type="FunFam" id="3.80.10.10:FF:000129">
    <property type="entry name" value="Leucine-rich repeat receptor-like kinase"/>
    <property type="match status" value="1"/>
</dbReference>
<keyword evidence="6 8" id="KW-1133">Transmembrane helix</keyword>
<sequence>VDTITNIKNAYGVVRNWQGDPCGPVKYMWEGLNCSIDDGYNIPRITSLNLSSSGLTGKIATSISKLTMLQYLDLSNNSLIGPLPDFLMQLQSLKVLNVEKNKLTGLVPSELLERSKTGSLALSADYNSGLCMTKSCKKKSLSVPLIASFSALVVILLISLGLWIFRRQHKGTS</sequence>
<dbReference type="STRING" id="57577.A0A2K3LLA7"/>
<evidence type="ECO:0000256" key="4">
    <source>
        <dbReference type="ARBA" id="ARBA00022729"/>
    </source>
</evidence>
<evidence type="ECO:0000256" key="2">
    <source>
        <dbReference type="ARBA" id="ARBA00022614"/>
    </source>
</evidence>
<comment type="subcellular location">
    <subcellularLocation>
        <location evidence="1">Membrane</location>
        <topology evidence="1">Single-pass membrane protein</topology>
    </subcellularLocation>
</comment>
<feature type="non-terminal residue" evidence="9">
    <location>
        <position position="1"/>
    </location>
</feature>
<dbReference type="PRINTS" id="PR00019">
    <property type="entry name" value="LEURICHRPT"/>
</dbReference>
<keyword evidence="9" id="KW-0418">Kinase</keyword>
<dbReference type="PANTHER" id="PTHR45631">
    <property type="entry name" value="OS07G0107800 PROTEIN-RELATED"/>
    <property type="match status" value="1"/>
</dbReference>
<evidence type="ECO:0000256" key="8">
    <source>
        <dbReference type="SAM" id="Phobius"/>
    </source>
</evidence>
<proteinExistence type="predicted"/>
<keyword evidence="3 8" id="KW-0812">Transmembrane</keyword>
<reference evidence="9 10" key="1">
    <citation type="journal article" date="2014" name="Am. J. Bot.">
        <title>Genome assembly and annotation for red clover (Trifolium pratense; Fabaceae).</title>
        <authorList>
            <person name="Istvanek J."/>
            <person name="Jaros M."/>
            <person name="Krenek A."/>
            <person name="Repkova J."/>
        </authorList>
    </citation>
    <scope>NUCLEOTIDE SEQUENCE [LARGE SCALE GENOMIC DNA]</scope>
    <source>
        <strain evidence="10">cv. Tatra</strain>
        <tissue evidence="9">Young leaves</tissue>
    </source>
</reference>
<gene>
    <name evidence="9" type="ORF">L195_g035286</name>
</gene>
<dbReference type="EMBL" id="ASHM01035693">
    <property type="protein sequence ID" value="PNX79302.1"/>
    <property type="molecule type" value="Genomic_DNA"/>
</dbReference>
<dbReference type="GO" id="GO:0016020">
    <property type="term" value="C:membrane"/>
    <property type="evidence" value="ECO:0007669"/>
    <property type="project" value="UniProtKB-SubCell"/>
</dbReference>
<organism evidence="9 10">
    <name type="scientific">Trifolium pratense</name>
    <name type="common">Red clover</name>
    <dbReference type="NCBI Taxonomy" id="57577"/>
    <lineage>
        <taxon>Eukaryota</taxon>
        <taxon>Viridiplantae</taxon>
        <taxon>Streptophyta</taxon>
        <taxon>Embryophyta</taxon>
        <taxon>Tracheophyta</taxon>
        <taxon>Spermatophyta</taxon>
        <taxon>Magnoliopsida</taxon>
        <taxon>eudicotyledons</taxon>
        <taxon>Gunneridae</taxon>
        <taxon>Pentapetalae</taxon>
        <taxon>rosids</taxon>
        <taxon>fabids</taxon>
        <taxon>Fabales</taxon>
        <taxon>Fabaceae</taxon>
        <taxon>Papilionoideae</taxon>
        <taxon>50 kb inversion clade</taxon>
        <taxon>NPAAA clade</taxon>
        <taxon>Hologalegina</taxon>
        <taxon>IRL clade</taxon>
        <taxon>Trifolieae</taxon>
        <taxon>Trifolium</taxon>
    </lineage>
</organism>
<accession>A0A2K3LLA7</accession>
<evidence type="ECO:0000256" key="7">
    <source>
        <dbReference type="ARBA" id="ARBA00023136"/>
    </source>
</evidence>